<dbReference type="EMBL" id="JARAOO010000009">
    <property type="protein sequence ID" value="KAJ7955516.1"/>
    <property type="molecule type" value="Genomic_DNA"/>
</dbReference>
<name>A0AAD7LDR5_QUISA</name>
<protein>
    <submittedName>
        <fullName evidence="2">Golgin subfamily A member 6-like protein 1</fullName>
    </submittedName>
</protein>
<dbReference type="PANTHER" id="PTHR37226:SF4">
    <property type="entry name" value="GOLGIN FAMILY A PROTEIN"/>
    <property type="match status" value="1"/>
</dbReference>
<gene>
    <name evidence="2" type="ORF">O6P43_022092</name>
</gene>
<sequence>MGSSISKNKRNSCEKDVRNLKEKVRLLQEEIKEIMHEREKENGAFERDMMVCAFKEAEWKQERKMLKKEVERLKGIVEEKEERIREMKEIESGGENSVKEWELVGTKLLVEQMKEERGQREVAVEKWKQLYLAIKIELDELIQRTYLGEGLNWRAEEVDIEMEKLKMELQEKEEIIKALQSQLASNEQEQYKKEREFDILRQSLRIIGTKKSSSNVREKLLQTLHLRNMVESSKLTS</sequence>
<evidence type="ECO:0000313" key="3">
    <source>
        <dbReference type="Proteomes" id="UP001163823"/>
    </source>
</evidence>
<proteinExistence type="predicted"/>
<keyword evidence="1" id="KW-0175">Coiled coil</keyword>
<dbReference type="Proteomes" id="UP001163823">
    <property type="component" value="Chromosome 9"/>
</dbReference>
<evidence type="ECO:0000256" key="1">
    <source>
        <dbReference type="SAM" id="Coils"/>
    </source>
</evidence>
<evidence type="ECO:0000313" key="2">
    <source>
        <dbReference type="EMBL" id="KAJ7955516.1"/>
    </source>
</evidence>
<comment type="caution">
    <text evidence="2">The sequence shown here is derived from an EMBL/GenBank/DDBJ whole genome shotgun (WGS) entry which is preliminary data.</text>
</comment>
<dbReference type="AlphaFoldDB" id="A0AAD7LDR5"/>
<accession>A0AAD7LDR5</accession>
<dbReference type="KEGG" id="qsa:O6P43_022092"/>
<keyword evidence="3" id="KW-1185">Reference proteome</keyword>
<reference evidence="2" key="1">
    <citation type="journal article" date="2023" name="Science">
        <title>Elucidation of the pathway for biosynthesis of saponin adjuvants from the soapbark tree.</title>
        <authorList>
            <person name="Reed J."/>
            <person name="Orme A."/>
            <person name="El-Demerdash A."/>
            <person name="Owen C."/>
            <person name="Martin L.B.B."/>
            <person name="Misra R.C."/>
            <person name="Kikuchi S."/>
            <person name="Rejzek M."/>
            <person name="Martin A.C."/>
            <person name="Harkess A."/>
            <person name="Leebens-Mack J."/>
            <person name="Louveau T."/>
            <person name="Stephenson M.J."/>
            <person name="Osbourn A."/>
        </authorList>
    </citation>
    <scope>NUCLEOTIDE SEQUENCE</scope>
    <source>
        <strain evidence="2">S10</strain>
    </source>
</reference>
<feature type="coiled-coil region" evidence="1">
    <location>
        <begin position="155"/>
        <end position="196"/>
    </location>
</feature>
<feature type="coiled-coil region" evidence="1">
    <location>
        <begin position="10"/>
        <end position="90"/>
    </location>
</feature>
<dbReference type="PANTHER" id="PTHR37226">
    <property type="entry name" value="GOLGIN FAMILY A PROTEIN"/>
    <property type="match status" value="1"/>
</dbReference>
<organism evidence="2 3">
    <name type="scientific">Quillaja saponaria</name>
    <name type="common">Soap bark tree</name>
    <dbReference type="NCBI Taxonomy" id="32244"/>
    <lineage>
        <taxon>Eukaryota</taxon>
        <taxon>Viridiplantae</taxon>
        <taxon>Streptophyta</taxon>
        <taxon>Embryophyta</taxon>
        <taxon>Tracheophyta</taxon>
        <taxon>Spermatophyta</taxon>
        <taxon>Magnoliopsida</taxon>
        <taxon>eudicotyledons</taxon>
        <taxon>Gunneridae</taxon>
        <taxon>Pentapetalae</taxon>
        <taxon>rosids</taxon>
        <taxon>fabids</taxon>
        <taxon>Fabales</taxon>
        <taxon>Quillajaceae</taxon>
        <taxon>Quillaja</taxon>
    </lineage>
</organism>